<evidence type="ECO:0000313" key="2">
    <source>
        <dbReference type="EMBL" id="GLF97011.1"/>
    </source>
</evidence>
<evidence type="ECO:0000256" key="1">
    <source>
        <dbReference type="SAM" id="Phobius"/>
    </source>
</evidence>
<name>A0ABQ5P443_9ACTN</name>
<feature type="transmembrane region" description="Helical" evidence="1">
    <location>
        <begin position="23"/>
        <end position="45"/>
    </location>
</feature>
<keyword evidence="3" id="KW-1185">Reference proteome</keyword>
<sequence length="51" mass="5371">MIVLGVVMLVVGAVTQLSLLWTVGVALVAIGLVLWLLGAAGRAVAGRRHYW</sequence>
<protein>
    <submittedName>
        <fullName evidence="2">DUF6131 family protein</fullName>
    </submittedName>
</protein>
<keyword evidence="1" id="KW-1133">Transmembrane helix</keyword>
<dbReference type="Proteomes" id="UP001291653">
    <property type="component" value="Unassembled WGS sequence"/>
</dbReference>
<proteinExistence type="predicted"/>
<gene>
    <name evidence="2" type="ORF">SYYSPA8_21960</name>
</gene>
<dbReference type="RefSeq" id="WP_323449016.1">
    <property type="nucleotide sequence ID" value="NZ_BSBI01000009.1"/>
</dbReference>
<comment type="caution">
    <text evidence="2">The sequence shown here is derived from an EMBL/GenBank/DDBJ whole genome shotgun (WGS) entry which is preliminary data.</text>
</comment>
<dbReference type="EMBL" id="BSBI01000009">
    <property type="protein sequence ID" value="GLF97011.1"/>
    <property type="molecule type" value="Genomic_DNA"/>
</dbReference>
<keyword evidence="1" id="KW-0472">Membrane</keyword>
<organism evidence="2 3">
    <name type="scientific">Streptomyces yaizuensis</name>
    <dbReference type="NCBI Taxonomy" id="2989713"/>
    <lineage>
        <taxon>Bacteria</taxon>
        <taxon>Bacillati</taxon>
        <taxon>Actinomycetota</taxon>
        <taxon>Actinomycetes</taxon>
        <taxon>Kitasatosporales</taxon>
        <taxon>Streptomycetaceae</taxon>
        <taxon>Streptomyces</taxon>
    </lineage>
</organism>
<evidence type="ECO:0000313" key="3">
    <source>
        <dbReference type="Proteomes" id="UP001291653"/>
    </source>
</evidence>
<reference evidence="2 3" key="1">
    <citation type="submission" date="2022-10" db="EMBL/GenBank/DDBJ databases">
        <title>Draft genome sequence of Streptomyces sp. YSPA8.</title>
        <authorList>
            <person name="Moriuchi R."/>
            <person name="Dohra H."/>
            <person name="Yamamura H."/>
            <person name="Kodani S."/>
        </authorList>
    </citation>
    <scope>NUCLEOTIDE SEQUENCE [LARGE SCALE GENOMIC DNA]</scope>
    <source>
        <strain evidence="2 3">YSPA8</strain>
    </source>
</reference>
<keyword evidence="1" id="KW-0812">Transmembrane</keyword>
<accession>A0ABQ5P443</accession>